<evidence type="ECO:0000313" key="6">
    <source>
        <dbReference type="EMBL" id="MFD2672143.1"/>
    </source>
</evidence>
<dbReference type="Pfam" id="PF00368">
    <property type="entry name" value="HMG-CoA_red"/>
    <property type="match status" value="1"/>
</dbReference>
<dbReference type="InterPro" id="IPR009023">
    <property type="entry name" value="HMG_CoA_Rdtase_NAD(P)-bd_sf"/>
</dbReference>
<evidence type="ECO:0000256" key="1">
    <source>
        <dbReference type="ARBA" id="ARBA00007661"/>
    </source>
</evidence>
<dbReference type="InterPro" id="IPR011009">
    <property type="entry name" value="Kinase-like_dom_sf"/>
</dbReference>
<dbReference type="CDD" id="cd00643">
    <property type="entry name" value="HMG-CoA_reductase_classI"/>
    <property type="match status" value="1"/>
</dbReference>
<dbReference type="PROSITE" id="PS50065">
    <property type="entry name" value="HMG_COA_REDUCTASE_4"/>
    <property type="match status" value="1"/>
</dbReference>
<dbReference type="SMART" id="SM00587">
    <property type="entry name" value="CHK"/>
    <property type="match status" value="1"/>
</dbReference>
<evidence type="ECO:0000259" key="5">
    <source>
        <dbReference type="SMART" id="SM00587"/>
    </source>
</evidence>
<dbReference type="RefSeq" id="WP_379929661.1">
    <property type="nucleotide sequence ID" value="NZ_JBHUMM010000025.1"/>
</dbReference>
<proteinExistence type="inferred from homology"/>
<comment type="caution">
    <text evidence="6">The sequence shown here is derived from an EMBL/GenBank/DDBJ whole genome shotgun (WGS) entry which is preliminary data.</text>
</comment>
<protein>
    <recommendedName>
        <fullName evidence="2">hydroxymethylglutaryl-CoA reductase (NADPH)</fullName>
        <ecNumber evidence="2">1.1.1.34</ecNumber>
    </recommendedName>
</protein>
<comment type="similarity">
    <text evidence="1">Belongs to the HMG-CoA reductase family.</text>
</comment>
<dbReference type="PRINTS" id="PR00071">
    <property type="entry name" value="HMGCOARDTASE"/>
</dbReference>
<evidence type="ECO:0000256" key="2">
    <source>
        <dbReference type="ARBA" id="ARBA00012999"/>
    </source>
</evidence>
<dbReference type="EC" id="1.1.1.34" evidence="2"/>
<evidence type="ECO:0000313" key="7">
    <source>
        <dbReference type="Proteomes" id="UP001597497"/>
    </source>
</evidence>
<dbReference type="InterPro" id="IPR023076">
    <property type="entry name" value="HMG_CoA_Rdtase_CS"/>
</dbReference>
<accession>A0ABW5RAV6</accession>
<keyword evidence="4" id="KW-0560">Oxidoreductase</keyword>
<evidence type="ECO:0000256" key="4">
    <source>
        <dbReference type="ARBA" id="ARBA00023002"/>
    </source>
</evidence>
<sequence>MYGNSFHTHRRPKLLFEYESSFYEGRMTEYGQNGFQFICRQLLPLLEGDTLPTVQLFGPQHDTVFHHLMIEKMTVSEGCMRVDLTASYTKYRHTFRQQFHVGFLGHSRLSAASQASESGSALPAFVGRKHYTQEAIAERHRWLDQVTGRSYPNLKQSMYHDNPSVLAGNIEQYIGAVQIPVGIAGPIHVNGTYANGSYPVPIATSEGALISSISRGARGCNAAGGVDVYVNRQVMLRSPLFHCPNMQAAQRFAAWMRDHETDIRAKAESVSSVAKLVRLQFRPFGSALHVQFYYETGDAAGQNMTTSCTFVACEWIMEQIQFISDLQEVRYVIEGNMAGDKKVTYSNLLEGRGIQVMASVHLSHDQMARIFRVSSEAYMHSWNMAETGALQTGMIGHNVNVANVIAGIFTATGQDIACVHESSTAIFKPIMEKSGITFHLQLPSLVIGTVGGGTNLPAQREGLEMMDCYGPGKVYKLAEIIAASCLALDISTSTAIESHQFVKAHEKLGRKASGTGIARNQITPRFFQSLLEPSVGKVTSFDIVSLDTSSSVVSNMLKNRQKTFQGLHRYVLSIEDDTDNKSLPVVMKVKSGETDMMELGVAIAKLSGDDRLSGLFESQMHIFGFEGATGREIEVYTKADSALLTYCPVIYGVRNEPDQDAHVILMEDLSDCSHFNTITQPEQWDAQHIECVLNDLADLHSVYWNQPPGEGWGAEVTGAGAVDYSDATELLLALTTYNHERYPQWISDELYKRMRTFIEQLPEHAATMADYHQTLTHNDFTTRNIALRSSTKQLVVYDWELARYQNPQHDVLEFLIYALDGEDTVKQMDHYLNGYRKQLERVTSQSLDPVEFARITMLNALELLTVRYNLYLLANNLLHLPYMERVYGNLAAYIETRLDDSRSGCESLETPHMDMKR</sequence>
<dbReference type="Gene3D" id="3.90.770.10">
    <property type="entry name" value="3-hydroxy-3-methylglutaryl-coenzyme A Reductase, Chain A, domain 2"/>
    <property type="match status" value="1"/>
</dbReference>
<dbReference type="SUPFAM" id="SSF56542">
    <property type="entry name" value="Substrate-binding domain of HMG-CoA reductase"/>
    <property type="match status" value="1"/>
</dbReference>
<dbReference type="InterPro" id="IPR009029">
    <property type="entry name" value="HMG_CoA_Rdtase_sub-bd_dom_sf"/>
</dbReference>
<evidence type="ECO:0000256" key="3">
    <source>
        <dbReference type="ARBA" id="ARBA00022857"/>
    </source>
</evidence>
<name>A0ABW5RAV6_9BACL</name>
<dbReference type="Gene3D" id="3.30.70.420">
    <property type="entry name" value="Hydroxymethylglutaryl-CoA reductase, class I/II, NAD/NADP-binding domain"/>
    <property type="match status" value="1"/>
</dbReference>
<reference evidence="7" key="1">
    <citation type="journal article" date="2019" name="Int. J. Syst. Evol. Microbiol.">
        <title>The Global Catalogue of Microorganisms (GCM) 10K type strain sequencing project: providing services to taxonomists for standard genome sequencing and annotation.</title>
        <authorList>
            <consortium name="The Broad Institute Genomics Platform"/>
            <consortium name="The Broad Institute Genome Sequencing Center for Infectious Disease"/>
            <person name="Wu L."/>
            <person name="Ma J."/>
        </authorList>
    </citation>
    <scope>NUCLEOTIDE SEQUENCE [LARGE SCALE GENOMIC DNA]</scope>
    <source>
        <strain evidence="7">KCTC 33676</strain>
    </source>
</reference>
<dbReference type="InterPro" id="IPR004119">
    <property type="entry name" value="EcKL"/>
</dbReference>
<dbReference type="InterPro" id="IPR004554">
    <property type="entry name" value="HMG_CoA_Rdtase_eu_arc"/>
</dbReference>
<dbReference type="PANTHER" id="PTHR10572">
    <property type="entry name" value="3-HYDROXY-3-METHYLGLUTARYL-COENZYME A REDUCTASE"/>
    <property type="match status" value="1"/>
</dbReference>
<dbReference type="InterPro" id="IPR002202">
    <property type="entry name" value="HMG_CoA_Rdtase"/>
</dbReference>
<dbReference type="SUPFAM" id="SSF56112">
    <property type="entry name" value="Protein kinase-like (PK-like)"/>
    <property type="match status" value="1"/>
</dbReference>
<dbReference type="InterPro" id="IPR023074">
    <property type="entry name" value="HMG_CoA_Rdtase_cat_sf"/>
</dbReference>
<keyword evidence="3" id="KW-0521">NADP</keyword>
<dbReference type="InterPro" id="IPR015897">
    <property type="entry name" value="CHK_kinase-like"/>
</dbReference>
<keyword evidence="7" id="KW-1185">Reference proteome</keyword>
<dbReference type="Pfam" id="PF02958">
    <property type="entry name" value="EcKL"/>
    <property type="match status" value="1"/>
</dbReference>
<feature type="domain" description="CHK kinase-like" evidence="5">
    <location>
        <begin position="664"/>
        <end position="845"/>
    </location>
</feature>
<gene>
    <name evidence="6" type="ORF">ACFSUC_11075</name>
</gene>
<dbReference type="Proteomes" id="UP001597497">
    <property type="component" value="Unassembled WGS sequence"/>
</dbReference>
<dbReference type="SUPFAM" id="SSF55035">
    <property type="entry name" value="NAD-binding domain of HMG-CoA reductase"/>
    <property type="match status" value="1"/>
</dbReference>
<dbReference type="Gene3D" id="3.90.1200.10">
    <property type="match status" value="1"/>
</dbReference>
<dbReference type="PROSITE" id="PS00318">
    <property type="entry name" value="HMG_COA_REDUCTASE_2"/>
    <property type="match status" value="1"/>
</dbReference>
<dbReference type="PANTHER" id="PTHR10572:SF24">
    <property type="entry name" value="3-HYDROXY-3-METHYLGLUTARYL-COENZYME A REDUCTASE"/>
    <property type="match status" value="1"/>
</dbReference>
<organism evidence="6 7">
    <name type="scientific">Marinicrinis sediminis</name>
    <dbReference type="NCBI Taxonomy" id="1652465"/>
    <lineage>
        <taxon>Bacteria</taxon>
        <taxon>Bacillati</taxon>
        <taxon>Bacillota</taxon>
        <taxon>Bacilli</taxon>
        <taxon>Bacillales</taxon>
        <taxon>Paenibacillaceae</taxon>
    </lineage>
</organism>
<dbReference type="EMBL" id="JBHUMM010000025">
    <property type="protein sequence ID" value="MFD2672143.1"/>
    <property type="molecule type" value="Genomic_DNA"/>
</dbReference>